<dbReference type="OMA" id="NIREWQE"/>
<dbReference type="eggNOG" id="KOG1157">
    <property type="taxonomic scope" value="Eukaryota"/>
</dbReference>
<dbReference type="InterPro" id="IPR043519">
    <property type="entry name" value="NT_sf"/>
</dbReference>
<dbReference type="Gene3D" id="1.10.3210.10">
    <property type="entry name" value="Hypothetical protein af1432"/>
    <property type="match status" value="1"/>
</dbReference>
<gene>
    <name evidence="6" type="ORF">MICPUN_65858</name>
</gene>
<feature type="domain" description="HD" evidence="5">
    <location>
        <begin position="49"/>
        <end position="153"/>
    </location>
</feature>
<reference evidence="6 7" key="1">
    <citation type="journal article" date="2009" name="Science">
        <title>Green evolution and dynamic adaptations revealed by genomes of the marine picoeukaryotes Micromonas.</title>
        <authorList>
            <person name="Worden A.Z."/>
            <person name="Lee J.H."/>
            <person name="Mock T."/>
            <person name="Rouze P."/>
            <person name="Simmons M.P."/>
            <person name="Aerts A.L."/>
            <person name="Allen A.E."/>
            <person name="Cuvelier M.L."/>
            <person name="Derelle E."/>
            <person name="Everett M.V."/>
            <person name="Foulon E."/>
            <person name="Grimwood J."/>
            <person name="Gundlach H."/>
            <person name="Henrissat B."/>
            <person name="Napoli C."/>
            <person name="McDonald S.M."/>
            <person name="Parker M.S."/>
            <person name="Rombauts S."/>
            <person name="Salamov A."/>
            <person name="Von Dassow P."/>
            <person name="Badger J.H."/>
            <person name="Coutinho P.M."/>
            <person name="Demir E."/>
            <person name="Dubchak I."/>
            <person name="Gentemann C."/>
            <person name="Eikrem W."/>
            <person name="Gready J.E."/>
            <person name="John U."/>
            <person name="Lanier W."/>
            <person name="Lindquist E.A."/>
            <person name="Lucas S."/>
            <person name="Mayer K.F."/>
            <person name="Moreau H."/>
            <person name="Not F."/>
            <person name="Otillar R."/>
            <person name="Panaud O."/>
            <person name="Pangilinan J."/>
            <person name="Paulsen I."/>
            <person name="Piegu B."/>
            <person name="Poliakov A."/>
            <person name="Robbens S."/>
            <person name="Schmutz J."/>
            <person name="Toulza E."/>
            <person name="Wyss T."/>
            <person name="Zelensky A."/>
            <person name="Zhou K."/>
            <person name="Armbrust E.V."/>
            <person name="Bhattacharya D."/>
            <person name="Goodenough U.W."/>
            <person name="Van de Peer Y."/>
            <person name="Grigoriev I.V."/>
        </authorList>
    </citation>
    <scope>NUCLEOTIDE SEQUENCE [LARGE SCALE GENOMIC DNA]</scope>
    <source>
        <strain evidence="7">RCC299 / NOUM17</strain>
    </source>
</reference>
<dbReference type="InterPro" id="IPR004095">
    <property type="entry name" value="TGS"/>
</dbReference>
<dbReference type="Gene3D" id="3.30.460.10">
    <property type="entry name" value="Beta Polymerase, domain 2"/>
    <property type="match status" value="1"/>
</dbReference>
<dbReference type="InterPro" id="IPR006674">
    <property type="entry name" value="HD_domain"/>
</dbReference>
<dbReference type="SUPFAM" id="SSF109604">
    <property type="entry name" value="HD-domain/PDEase-like"/>
    <property type="match status" value="1"/>
</dbReference>
<name>C1FHG5_MICCC</name>
<dbReference type="Gene3D" id="3.10.20.30">
    <property type="match status" value="1"/>
</dbReference>
<dbReference type="OrthoDB" id="496860at2759"/>
<dbReference type="Pfam" id="PF13328">
    <property type="entry name" value="HD_4"/>
    <property type="match status" value="1"/>
</dbReference>
<evidence type="ECO:0000256" key="3">
    <source>
        <dbReference type="ARBA" id="ARBA00023134"/>
    </source>
</evidence>
<dbReference type="AlphaFoldDB" id="C1FHG5"/>
<evidence type="ECO:0000256" key="1">
    <source>
        <dbReference type="ARBA" id="ARBA00007476"/>
    </source>
</evidence>
<dbReference type="PANTHER" id="PTHR43061">
    <property type="entry name" value="GTP DIPHOSPHOKINASE RSH1, CHLOROPLASTIC-RELATED"/>
    <property type="match status" value="1"/>
</dbReference>
<dbReference type="STRING" id="296587.C1FHG5"/>
<dbReference type="KEGG" id="mis:MICPUN_65858"/>
<keyword evidence="3" id="KW-0547">Nucleotide-binding</keyword>
<keyword evidence="3" id="KW-0342">GTP-binding</keyword>
<dbReference type="Pfam" id="PF04607">
    <property type="entry name" value="RelA_SpoT"/>
    <property type="match status" value="1"/>
</dbReference>
<accession>C1FHG5</accession>
<dbReference type="Proteomes" id="UP000002009">
    <property type="component" value="Chromosome 10"/>
</dbReference>
<dbReference type="InParanoid" id="C1FHG5"/>
<dbReference type="PROSITE" id="PS51831">
    <property type="entry name" value="HD"/>
    <property type="match status" value="1"/>
</dbReference>
<dbReference type="InterPro" id="IPR012675">
    <property type="entry name" value="Beta-grasp_dom_sf"/>
</dbReference>
<evidence type="ECO:0000313" key="6">
    <source>
        <dbReference type="EMBL" id="ACO70097.1"/>
    </source>
</evidence>
<dbReference type="GO" id="GO:0005525">
    <property type="term" value="F:GTP binding"/>
    <property type="evidence" value="ECO:0007669"/>
    <property type="project" value="UniProtKB-KW"/>
</dbReference>
<dbReference type="CDD" id="cd00077">
    <property type="entry name" value="HDc"/>
    <property type="match status" value="1"/>
</dbReference>
<dbReference type="SMART" id="SM00954">
    <property type="entry name" value="RelA_SpoT"/>
    <property type="match status" value="1"/>
</dbReference>
<feature type="non-terminal residue" evidence="6">
    <location>
        <position position="1"/>
    </location>
</feature>
<dbReference type="GO" id="GO:0015969">
    <property type="term" value="P:guanosine tetraphosphate metabolic process"/>
    <property type="evidence" value="ECO:0007669"/>
    <property type="project" value="InterPro"/>
</dbReference>
<comment type="similarity">
    <text evidence="1">Belongs to the RelA/SpoT family.</text>
</comment>
<dbReference type="EMBL" id="CP001576">
    <property type="protein sequence ID" value="ACO70097.1"/>
    <property type="molecule type" value="Genomic_DNA"/>
</dbReference>
<dbReference type="PANTHER" id="PTHR43061:SF1">
    <property type="entry name" value="GTP DIPHOSPHOKINASE RSH1, CHLOROPLASTIC-RELATED"/>
    <property type="match status" value="1"/>
</dbReference>
<dbReference type="EC" id="2.7.6.5" evidence="2"/>
<feature type="coiled-coil region" evidence="4">
    <location>
        <begin position="400"/>
        <end position="427"/>
    </location>
</feature>
<dbReference type="SUPFAM" id="SSF81301">
    <property type="entry name" value="Nucleotidyltransferase"/>
    <property type="match status" value="1"/>
</dbReference>
<dbReference type="FunFam" id="1.10.3210.10:FF:000001">
    <property type="entry name" value="GTP pyrophosphokinase RelA"/>
    <property type="match status" value="1"/>
</dbReference>
<dbReference type="RefSeq" id="XP_002508839.1">
    <property type="nucleotide sequence ID" value="XM_002508793.1"/>
</dbReference>
<keyword evidence="7" id="KW-1185">Reference proteome</keyword>
<organism evidence="6 7">
    <name type="scientific">Micromonas commoda (strain RCC299 / NOUM17 / CCMP2709)</name>
    <name type="common">Picoplanktonic green alga</name>
    <dbReference type="NCBI Taxonomy" id="296587"/>
    <lineage>
        <taxon>Eukaryota</taxon>
        <taxon>Viridiplantae</taxon>
        <taxon>Chlorophyta</taxon>
        <taxon>Mamiellophyceae</taxon>
        <taxon>Mamiellales</taxon>
        <taxon>Mamiellaceae</taxon>
        <taxon>Micromonas</taxon>
    </lineage>
</organism>
<dbReference type="InterPro" id="IPR007685">
    <property type="entry name" value="RelA_SpoT"/>
</dbReference>
<dbReference type="SUPFAM" id="SSF81271">
    <property type="entry name" value="TGS-like"/>
    <property type="match status" value="1"/>
</dbReference>
<evidence type="ECO:0000259" key="5">
    <source>
        <dbReference type="PROSITE" id="PS51831"/>
    </source>
</evidence>
<dbReference type="CDD" id="cd05399">
    <property type="entry name" value="NT_Rel-Spo_like"/>
    <property type="match status" value="1"/>
</dbReference>
<dbReference type="InterPro" id="IPR012676">
    <property type="entry name" value="TGS-like"/>
</dbReference>
<proteinExistence type="inferred from homology"/>
<evidence type="ECO:0000256" key="2">
    <source>
        <dbReference type="ARBA" id="ARBA00013251"/>
    </source>
</evidence>
<evidence type="ECO:0000313" key="7">
    <source>
        <dbReference type="Proteomes" id="UP000002009"/>
    </source>
</evidence>
<dbReference type="Pfam" id="PF02824">
    <property type="entry name" value="TGS"/>
    <property type="match status" value="1"/>
</dbReference>
<dbReference type="InterPro" id="IPR003607">
    <property type="entry name" value="HD/PDEase_dom"/>
</dbReference>
<feature type="non-terminal residue" evidence="6">
    <location>
        <position position="584"/>
    </location>
</feature>
<dbReference type="FunCoup" id="C1FHG5">
    <property type="interactions" value="471"/>
</dbReference>
<keyword evidence="4" id="KW-0175">Coiled coil</keyword>
<dbReference type="GO" id="GO:0008728">
    <property type="term" value="F:GTP diphosphokinase activity"/>
    <property type="evidence" value="ECO:0007669"/>
    <property type="project" value="UniProtKB-EC"/>
</dbReference>
<dbReference type="SMART" id="SM00471">
    <property type="entry name" value="HDc"/>
    <property type="match status" value="1"/>
</dbReference>
<evidence type="ECO:0000256" key="4">
    <source>
        <dbReference type="SAM" id="Coils"/>
    </source>
</evidence>
<sequence>SHVDADFLYDSIRDKLGYLTDYERSEVKDATRMAFNAHDGQKRKSGEPFVTHPVAVAGILADQRMDHETVIAGLLHDTVEDTDAVTFESIQERFGPAVRRIVEGETKVSKVSSSQALAAAANVQADDLKEMFLAMTQDVRVIIVKLADRLHNMRTLGALKPEKRVKIARETLLVFAPLAKLLGMYNVKNELEELAFRYAAPETHAETARWFDELTKRQDPVVRRAAEELQALCDKDEFLKQACSKVEVLPRAKEFYGLFRRANGGSKPGEIDNLRRVNEVAQLRVILHLRGDDESDGEYAAMSEARRMVSSRVCYQALSMVHALWPPVPGRMKDYIATPKLNGYRALHTVVLPIGSDQQGSAPERQGPIETEVFPLELQIRTYDMHRMAESGIAADGEVKAAWRATAKRTARKLRKLRRRAADADGDVKVEWLSNIREWQEEFLGVITAEEFVDTVTGDLLGRRVFVFTPSGGVMNLPHGATVVDYAFYTDAGLDMVEAKVNGVAVDFDTPLHNADVVEIITQAAGGYNLLDGAGESTAAALAGAVAKQKISLQKKFLDMARTRSAKYKIKKFLAEQGVKLGDE</sequence>
<protein>
    <recommendedName>
        <fullName evidence="2">GTP diphosphokinase</fullName>
        <ecNumber evidence="2">2.7.6.5</ecNumber>
    </recommendedName>
</protein>
<dbReference type="GeneID" id="8247116"/>